<reference evidence="2 3" key="1">
    <citation type="submission" date="2024-04" db="EMBL/GenBank/DDBJ databases">
        <title>Tritrichomonas musculus Genome.</title>
        <authorList>
            <person name="Alves-Ferreira E."/>
            <person name="Grigg M."/>
            <person name="Lorenzi H."/>
            <person name="Galac M."/>
        </authorList>
    </citation>
    <scope>NUCLEOTIDE SEQUENCE [LARGE SCALE GENOMIC DNA]</scope>
    <source>
        <strain evidence="2 3">EAF2021</strain>
    </source>
</reference>
<dbReference type="EMBL" id="JAPFFF010000055">
    <property type="protein sequence ID" value="KAK8838498.1"/>
    <property type="molecule type" value="Genomic_DNA"/>
</dbReference>
<dbReference type="Gene3D" id="3.90.228.10">
    <property type="match status" value="1"/>
</dbReference>
<name>A0ABR2GX42_9EUKA</name>
<feature type="region of interest" description="Disordered" evidence="1">
    <location>
        <begin position="1"/>
        <end position="67"/>
    </location>
</feature>
<evidence type="ECO:0000313" key="3">
    <source>
        <dbReference type="Proteomes" id="UP001470230"/>
    </source>
</evidence>
<evidence type="ECO:0000313" key="2">
    <source>
        <dbReference type="EMBL" id="KAK8838498.1"/>
    </source>
</evidence>
<evidence type="ECO:0000256" key="1">
    <source>
        <dbReference type="SAM" id="MobiDB-lite"/>
    </source>
</evidence>
<gene>
    <name evidence="2" type="ORF">M9Y10_033126</name>
</gene>
<keyword evidence="3" id="KW-1185">Reference proteome</keyword>
<sequence length="295" mass="33503">MSDLHHKADGNPNLSVSSKSLNTSNNENLSRFSNLSKENIKQSNENINKIPKPKTHRKSKNTELSKCHSTEIRKLIRSTLKRDIRSQSQIKKAKQSNDIYEQILKDYSALPTDENGEVVVNSPQALLFRTNYSLNPTPSVNFNFDSIQSVYYNGQNESIHKTILNSNHSGTMYLGKMTLYYSTSTEDAEEIIKSNKFTQKVFGMYGSAIYFADNKQTAIYRAAIIDTKLANSLIVANVDMGTALVVEGPKTKLNLEQVNQFNCDSVLRRNDQNSDWEYAVYEPSRIQLVACYIFR</sequence>
<organism evidence="2 3">
    <name type="scientific">Tritrichomonas musculus</name>
    <dbReference type="NCBI Taxonomy" id="1915356"/>
    <lineage>
        <taxon>Eukaryota</taxon>
        <taxon>Metamonada</taxon>
        <taxon>Parabasalia</taxon>
        <taxon>Tritrichomonadida</taxon>
        <taxon>Tritrichomonadidae</taxon>
        <taxon>Tritrichomonas</taxon>
    </lineage>
</organism>
<accession>A0ABR2GX42</accession>
<proteinExistence type="predicted"/>
<dbReference type="SUPFAM" id="SSF56399">
    <property type="entry name" value="ADP-ribosylation"/>
    <property type="match status" value="1"/>
</dbReference>
<comment type="caution">
    <text evidence="2">The sequence shown here is derived from an EMBL/GenBank/DDBJ whole genome shotgun (WGS) entry which is preliminary data.</text>
</comment>
<dbReference type="Proteomes" id="UP001470230">
    <property type="component" value="Unassembled WGS sequence"/>
</dbReference>
<evidence type="ECO:0008006" key="4">
    <source>
        <dbReference type="Google" id="ProtNLM"/>
    </source>
</evidence>
<protein>
    <recommendedName>
        <fullName evidence="4">PARP catalytic domain-containing protein</fullName>
    </recommendedName>
</protein>
<feature type="compositionally biased region" description="Polar residues" evidence="1">
    <location>
        <begin position="12"/>
        <end position="47"/>
    </location>
</feature>